<dbReference type="KEGG" id="pstg:E8M01_31590"/>
<dbReference type="Proteomes" id="UP000298781">
    <property type="component" value="Chromosome"/>
</dbReference>
<dbReference type="InterPro" id="IPR027417">
    <property type="entry name" value="P-loop_NTPase"/>
</dbReference>
<dbReference type="PANTHER" id="PTHR37816:SF1">
    <property type="entry name" value="TOXIN"/>
    <property type="match status" value="1"/>
</dbReference>
<dbReference type="PANTHER" id="PTHR37816">
    <property type="entry name" value="YALI0E33011P"/>
    <property type="match status" value="1"/>
</dbReference>
<name>A0A4D7BKN3_9HYPH</name>
<dbReference type="GO" id="GO:0016887">
    <property type="term" value="F:ATP hydrolysis activity"/>
    <property type="evidence" value="ECO:0007669"/>
    <property type="project" value="InterPro"/>
</dbReference>
<evidence type="ECO:0000259" key="1">
    <source>
        <dbReference type="Pfam" id="PF00004"/>
    </source>
</evidence>
<dbReference type="Pfam" id="PF00004">
    <property type="entry name" value="AAA"/>
    <property type="match status" value="1"/>
</dbReference>
<dbReference type="EMBL" id="CP039690">
    <property type="protein sequence ID" value="QCI69526.1"/>
    <property type="molecule type" value="Genomic_DNA"/>
</dbReference>
<accession>A0A4D7BKN3</accession>
<proteinExistence type="predicted"/>
<reference evidence="2 3" key="1">
    <citation type="submission" date="2019-04" db="EMBL/GenBank/DDBJ databases">
        <title>Phreatobacter aquaticus sp. nov.</title>
        <authorList>
            <person name="Choi A."/>
        </authorList>
    </citation>
    <scope>NUCLEOTIDE SEQUENCE [LARGE SCALE GENOMIC DNA]</scope>
    <source>
        <strain evidence="2 3">KCTC 52518</strain>
    </source>
</reference>
<dbReference type="InterPro" id="IPR052922">
    <property type="entry name" value="Cytidylate_Kinase-2"/>
</dbReference>
<dbReference type="SUPFAM" id="SSF52540">
    <property type="entry name" value="P-loop containing nucleoside triphosphate hydrolases"/>
    <property type="match status" value="1"/>
</dbReference>
<dbReference type="Gene3D" id="3.40.50.300">
    <property type="entry name" value="P-loop containing nucleotide triphosphate hydrolases"/>
    <property type="match status" value="1"/>
</dbReference>
<sequence>MQRVLVMGCSGSGKTTFARALADKLGLPLVSLDALFWKPGWRESEPAEFSARVTEVADGPAWVIDGNYVSHGAGQLRRSRADSILWFDLPRLACLSGVIRRIAASHGQVRPEMAPGCPERVDLTFLRYVWTYRQQQRPKLLAYFDGLRADQRLVGFTARSQAVDFLTGLRASARA</sequence>
<evidence type="ECO:0000313" key="2">
    <source>
        <dbReference type="EMBL" id="QCI69526.1"/>
    </source>
</evidence>
<dbReference type="GO" id="GO:0005524">
    <property type="term" value="F:ATP binding"/>
    <property type="evidence" value="ECO:0007669"/>
    <property type="project" value="InterPro"/>
</dbReference>
<evidence type="ECO:0000313" key="3">
    <source>
        <dbReference type="Proteomes" id="UP000298781"/>
    </source>
</evidence>
<dbReference type="InterPro" id="IPR003959">
    <property type="entry name" value="ATPase_AAA_core"/>
</dbReference>
<dbReference type="OrthoDB" id="7210594at2"/>
<gene>
    <name evidence="2" type="ORF">E8M01_31590</name>
</gene>
<feature type="domain" description="ATPase AAA-type core" evidence="1">
    <location>
        <begin position="4"/>
        <end position="38"/>
    </location>
</feature>
<protein>
    <submittedName>
        <fullName evidence="2">AAA family ATPase</fullName>
    </submittedName>
</protein>
<dbReference type="AlphaFoldDB" id="A0A4D7BKN3"/>
<organism evidence="2 3">
    <name type="scientific">Phreatobacter stygius</name>
    <dbReference type="NCBI Taxonomy" id="1940610"/>
    <lineage>
        <taxon>Bacteria</taxon>
        <taxon>Pseudomonadati</taxon>
        <taxon>Pseudomonadota</taxon>
        <taxon>Alphaproteobacteria</taxon>
        <taxon>Hyphomicrobiales</taxon>
        <taxon>Phreatobacteraceae</taxon>
        <taxon>Phreatobacter</taxon>
    </lineage>
</organism>
<keyword evidence="3" id="KW-1185">Reference proteome</keyword>